<accession>A0ABD6WV71</accession>
<reference evidence="2 3" key="1">
    <citation type="submission" date="2017-02" db="EMBL/GenBank/DDBJ databases">
        <title>Haemophilus influenzae in COPD genome sequencing project.</title>
        <authorList>
            <person name="Murphy T.F."/>
            <person name="Kong Y."/>
            <person name="Nadendla S."/>
            <person name="Tettelin H."/>
            <person name="Pettigrew M."/>
        </authorList>
    </citation>
    <scope>NUCLEOTIDE SEQUENCE [LARGE SCALE GENOMIC DNA]</scope>
    <source>
        <strain evidence="2 3">13P36H1</strain>
    </source>
</reference>
<evidence type="ECO:0000313" key="3">
    <source>
        <dbReference type="Proteomes" id="UP000238866"/>
    </source>
</evidence>
<name>A0ABD6WV71_HAEIF</name>
<sequence length="147" mass="15838">MLELSWVVKLSVAVTFTVLPEIVPPISPDWLEVVTLSVPLIVEPAWVVNLPLSAVMVTALPETLLTLSVSPFAVISTLPELDLTSPLMSPVLVVILTLPFVALMVEPALVVTFSDAVIFTVLLEVMLLFTFTFCAAIVKPVLLSLLS</sequence>
<evidence type="ECO:0000256" key="1">
    <source>
        <dbReference type="SAM" id="Phobius"/>
    </source>
</evidence>
<keyword evidence="1" id="KW-0472">Membrane</keyword>
<protein>
    <submittedName>
        <fullName evidence="2">Uncharacterized protein</fullName>
    </submittedName>
</protein>
<proteinExistence type="predicted"/>
<comment type="caution">
    <text evidence="2">The sequence shown here is derived from an EMBL/GenBank/DDBJ whole genome shotgun (WGS) entry which is preliminary data.</text>
</comment>
<evidence type="ECO:0000313" key="2">
    <source>
        <dbReference type="EMBL" id="PRM18733.1"/>
    </source>
</evidence>
<organism evidence="2 3">
    <name type="scientific">Haemophilus influenzae</name>
    <dbReference type="NCBI Taxonomy" id="727"/>
    <lineage>
        <taxon>Bacteria</taxon>
        <taxon>Pseudomonadati</taxon>
        <taxon>Pseudomonadota</taxon>
        <taxon>Gammaproteobacteria</taxon>
        <taxon>Pasteurellales</taxon>
        <taxon>Pasteurellaceae</taxon>
        <taxon>Haemophilus</taxon>
    </lineage>
</organism>
<dbReference type="Proteomes" id="UP000238866">
    <property type="component" value="Unassembled WGS sequence"/>
</dbReference>
<dbReference type="AlphaFoldDB" id="A0ABD6WV71"/>
<gene>
    <name evidence="2" type="ORF">BVZ99_00923</name>
</gene>
<feature type="transmembrane region" description="Helical" evidence="1">
    <location>
        <begin position="87"/>
        <end position="105"/>
    </location>
</feature>
<keyword evidence="1" id="KW-0812">Transmembrane</keyword>
<keyword evidence="1" id="KW-1133">Transmembrane helix</keyword>
<dbReference type="EMBL" id="MZLD01000042">
    <property type="protein sequence ID" value="PRM18733.1"/>
    <property type="molecule type" value="Genomic_DNA"/>
</dbReference>
<feature type="transmembrane region" description="Helical" evidence="1">
    <location>
        <begin position="117"/>
        <end position="138"/>
    </location>
</feature>